<dbReference type="GO" id="GO:0030182">
    <property type="term" value="P:neuron differentiation"/>
    <property type="evidence" value="ECO:0007669"/>
    <property type="project" value="TreeGrafter"/>
</dbReference>
<dbReference type="PROSITE" id="PS50853">
    <property type="entry name" value="FN3"/>
    <property type="match status" value="1"/>
</dbReference>
<dbReference type="Proteomes" id="UP001159042">
    <property type="component" value="Unassembled WGS sequence"/>
</dbReference>
<protein>
    <recommendedName>
        <fullName evidence="1">Fibronectin type-III domain-containing protein</fullName>
    </recommendedName>
</protein>
<dbReference type="PANTHER" id="PTHR14131">
    <property type="entry name" value="ANOSMIN"/>
    <property type="match status" value="1"/>
</dbReference>
<evidence type="ECO:0000259" key="1">
    <source>
        <dbReference type="PROSITE" id="PS50853"/>
    </source>
</evidence>
<dbReference type="AlphaFoldDB" id="A0AAV8VMF1"/>
<dbReference type="InterPro" id="IPR042447">
    <property type="entry name" value="Anosmin-1"/>
</dbReference>
<comment type="caution">
    <text evidence="2">The sequence shown here is derived from an EMBL/GenBank/DDBJ whole genome shotgun (WGS) entry which is preliminary data.</text>
</comment>
<dbReference type="SMART" id="SM00060">
    <property type="entry name" value="FN3"/>
    <property type="match status" value="3"/>
</dbReference>
<dbReference type="CDD" id="cd00063">
    <property type="entry name" value="FN3"/>
    <property type="match status" value="2"/>
</dbReference>
<dbReference type="EMBL" id="JANEYG010000056">
    <property type="protein sequence ID" value="KAJ8915194.1"/>
    <property type="molecule type" value="Genomic_DNA"/>
</dbReference>
<name>A0AAV8VMF1_9CUCU</name>
<proteinExistence type="predicted"/>
<reference evidence="2 3" key="1">
    <citation type="journal article" date="2023" name="Insect Mol. Biol.">
        <title>Genome sequencing provides insights into the evolution of gene families encoding plant cell wall-degrading enzymes in longhorned beetles.</title>
        <authorList>
            <person name="Shin N.R."/>
            <person name="Okamura Y."/>
            <person name="Kirsch R."/>
            <person name="Pauchet Y."/>
        </authorList>
    </citation>
    <scope>NUCLEOTIDE SEQUENCE [LARGE SCALE GENOMIC DNA]</scope>
    <source>
        <strain evidence="2">EAD_L_NR</strain>
    </source>
</reference>
<dbReference type="SUPFAM" id="SSF49265">
    <property type="entry name" value="Fibronectin type III"/>
    <property type="match status" value="2"/>
</dbReference>
<sequence>MGVPNIPKDIKVSKCRRKRMICIEWIPNESSYLDEGGGGGGGGGEAGTVLYLVEERHHAGRLFIESMMSEWTACARTLKRSQILKHLAKPGRWYQFRVAAVNENGTKGYSEQSLPFTVSTTPKPPKAPQNMTVGPLIIRNGSITAELKWTPPVLDLPLQRYKVFWSRRLHGIKELDSVLVHQQVIPRDQTHFLLQKLQPNSQYFLQVQALVQFGKERLKGEKSGLVLNTTNYTNVSDNALILEGVTDNRIDGLHLQKLMWSQNNLRARIVWKPKRDLTKYTVTWWNGPCHATKGDYSHLKLAATTNVPYFNLYDLQFSCRYRVSVREVSSQGMKTIRDTSITFTTPKCSSFRASHKKIRCH</sequence>
<dbReference type="Pfam" id="PF00041">
    <property type="entry name" value="fn3"/>
    <property type="match status" value="1"/>
</dbReference>
<evidence type="ECO:0000313" key="3">
    <source>
        <dbReference type="Proteomes" id="UP001159042"/>
    </source>
</evidence>
<dbReference type="InterPro" id="IPR013783">
    <property type="entry name" value="Ig-like_fold"/>
</dbReference>
<keyword evidence="3" id="KW-1185">Reference proteome</keyword>
<feature type="domain" description="Fibronectin type-III" evidence="1">
    <location>
        <begin position="127"/>
        <end position="233"/>
    </location>
</feature>
<accession>A0AAV8VMF1</accession>
<dbReference type="GO" id="GO:0009986">
    <property type="term" value="C:cell surface"/>
    <property type="evidence" value="ECO:0007669"/>
    <property type="project" value="TreeGrafter"/>
</dbReference>
<dbReference type="PANTHER" id="PTHR14131:SF5">
    <property type="entry name" value="ANOSMIN-1"/>
    <property type="match status" value="1"/>
</dbReference>
<evidence type="ECO:0000313" key="2">
    <source>
        <dbReference type="EMBL" id="KAJ8915194.1"/>
    </source>
</evidence>
<gene>
    <name evidence="2" type="ORF">NQ315_015417</name>
</gene>
<dbReference type="Gene3D" id="2.60.40.10">
    <property type="entry name" value="Immunoglobulins"/>
    <property type="match status" value="2"/>
</dbReference>
<dbReference type="InterPro" id="IPR036116">
    <property type="entry name" value="FN3_sf"/>
</dbReference>
<organism evidence="2 3">
    <name type="scientific">Exocentrus adspersus</name>
    <dbReference type="NCBI Taxonomy" id="1586481"/>
    <lineage>
        <taxon>Eukaryota</taxon>
        <taxon>Metazoa</taxon>
        <taxon>Ecdysozoa</taxon>
        <taxon>Arthropoda</taxon>
        <taxon>Hexapoda</taxon>
        <taxon>Insecta</taxon>
        <taxon>Pterygota</taxon>
        <taxon>Neoptera</taxon>
        <taxon>Endopterygota</taxon>
        <taxon>Coleoptera</taxon>
        <taxon>Polyphaga</taxon>
        <taxon>Cucujiformia</taxon>
        <taxon>Chrysomeloidea</taxon>
        <taxon>Cerambycidae</taxon>
        <taxon>Lamiinae</taxon>
        <taxon>Acanthocinini</taxon>
        <taxon>Exocentrus</taxon>
    </lineage>
</organism>
<dbReference type="InterPro" id="IPR003961">
    <property type="entry name" value="FN3_dom"/>
</dbReference>